<proteinExistence type="predicted"/>
<evidence type="ECO:0000313" key="2">
    <source>
        <dbReference type="EMBL" id="KAJ1194877.1"/>
    </source>
</evidence>
<name>A0AAV7V296_PLEWA</name>
<protein>
    <submittedName>
        <fullName evidence="2">Uncharacterized protein</fullName>
    </submittedName>
</protein>
<accession>A0AAV7V296</accession>
<keyword evidence="3" id="KW-1185">Reference proteome</keyword>
<reference evidence="2" key="1">
    <citation type="journal article" date="2022" name="bioRxiv">
        <title>Sequencing and chromosome-scale assembly of the giantPleurodeles waltlgenome.</title>
        <authorList>
            <person name="Brown T."/>
            <person name="Elewa A."/>
            <person name="Iarovenko S."/>
            <person name="Subramanian E."/>
            <person name="Araus A.J."/>
            <person name="Petzold A."/>
            <person name="Susuki M."/>
            <person name="Suzuki K.-i.T."/>
            <person name="Hayashi T."/>
            <person name="Toyoda A."/>
            <person name="Oliveira C."/>
            <person name="Osipova E."/>
            <person name="Leigh N.D."/>
            <person name="Simon A."/>
            <person name="Yun M.H."/>
        </authorList>
    </citation>
    <scope>NUCLEOTIDE SEQUENCE</scope>
    <source>
        <strain evidence="2">20211129_DDA</strain>
        <tissue evidence="2">Liver</tissue>
    </source>
</reference>
<feature type="region of interest" description="Disordered" evidence="1">
    <location>
        <begin position="166"/>
        <end position="200"/>
    </location>
</feature>
<evidence type="ECO:0000313" key="3">
    <source>
        <dbReference type="Proteomes" id="UP001066276"/>
    </source>
</evidence>
<sequence length="200" mass="22192">MRVDAGIAARVGVSVSLEMLAAVPSQGRDVVDRQGRYFKKRKQISPRRSGCWIVLKLGWKQSSRSNKRSQARITGSKISNQLPPGRCFRLDSCNTHYFLCAVFARPGNTAPKLMAATASAAFVRTAFARSRAKKREQPSWAQPLRDLELLIQLETRPINFKVARLPKSANPRPIVGDTSQLRSLPGTDEKTLATKKKTSS</sequence>
<organism evidence="2 3">
    <name type="scientific">Pleurodeles waltl</name>
    <name type="common">Iberian ribbed newt</name>
    <dbReference type="NCBI Taxonomy" id="8319"/>
    <lineage>
        <taxon>Eukaryota</taxon>
        <taxon>Metazoa</taxon>
        <taxon>Chordata</taxon>
        <taxon>Craniata</taxon>
        <taxon>Vertebrata</taxon>
        <taxon>Euteleostomi</taxon>
        <taxon>Amphibia</taxon>
        <taxon>Batrachia</taxon>
        <taxon>Caudata</taxon>
        <taxon>Salamandroidea</taxon>
        <taxon>Salamandridae</taxon>
        <taxon>Pleurodelinae</taxon>
        <taxon>Pleurodeles</taxon>
    </lineage>
</organism>
<evidence type="ECO:0000256" key="1">
    <source>
        <dbReference type="SAM" id="MobiDB-lite"/>
    </source>
</evidence>
<dbReference type="AlphaFoldDB" id="A0AAV7V296"/>
<comment type="caution">
    <text evidence="2">The sequence shown here is derived from an EMBL/GenBank/DDBJ whole genome shotgun (WGS) entry which is preliminary data.</text>
</comment>
<dbReference type="EMBL" id="JANPWB010000004">
    <property type="protein sequence ID" value="KAJ1194877.1"/>
    <property type="molecule type" value="Genomic_DNA"/>
</dbReference>
<gene>
    <name evidence="2" type="ORF">NDU88_004162</name>
</gene>
<dbReference type="Proteomes" id="UP001066276">
    <property type="component" value="Chromosome 2_2"/>
</dbReference>